<dbReference type="Proteomes" id="UP000315700">
    <property type="component" value="Chromosome"/>
</dbReference>
<gene>
    <name evidence="2" type="ORF">Pan44_27000</name>
</gene>
<dbReference type="SUPFAM" id="SSF88659">
    <property type="entry name" value="Sigma3 and sigma4 domains of RNA polymerase sigma factors"/>
    <property type="match status" value="1"/>
</dbReference>
<evidence type="ECO:0000313" key="2">
    <source>
        <dbReference type="EMBL" id="QDT54665.1"/>
    </source>
</evidence>
<sequence>MQRSSRRDVLRERRWAHAWVKVCGIIKRYEAAFNDVSCPHFGLLAVLQRAIPRDPGRPRKPTPGRRTRLRGAPAAERNRDIVEMVIRDGMTKEQVAARFGLKPDTVRQYVNRELRKSARKYQK</sequence>
<feature type="region of interest" description="Disordered" evidence="1">
    <location>
        <begin position="52"/>
        <end position="74"/>
    </location>
</feature>
<proteinExistence type="predicted"/>
<evidence type="ECO:0000313" key="3">
    <source>
        <dbReference type="Proteomes" id="UP000315700"/>
    </source>
</evidence>
<dbReference type="Gene3D" id="1.10.10.10">
    <property type="entry name" value="Winged helix-like DNA-binding domain superfamily/Winged helix DNA-binding domain"/>
    <property type="match status" value="1"/>
</dbReference>
<reference evidence="2 3" key="1">
    <citation type="submission" date="2019-02" db="EMBL/GenBank/DDBJ databases">
        <title>Deep-cultivation of Planctomycetes and their phenomic and genomic characterization uncovers novel biology.</title>
        <authorList>
            <person name="Wiegand S."/>
            <person name="Jogler M."/>
            <person name="Boedeker C."/>
            <person name="Pinto D."/>
            <person name="Vollmers J."/>
            <person name="Rivas-Marin E."/>
            <person name="Kohn T."/>
            <person name="Peeters S.H."/>
            <person name="Heuer A."/>
            <person name="Rast P."/>
            <person name="Oberbeckmann S."/>
            <person name="Bunk B."/>
            <person name="Jeske O."/>
            <person name="Meyerdierks A."/>
            <person name="Storesund J.E."/>
            <person name="Kallscheuer N."/>
            <person name="Luecker S."/>
            <person name="Lage O.M."/>
            <person name="Pohl T."/>
            <person name="Merkel B.J."/>
            <person name="Hornburger P."/>
            <person name="Mueller R.-W."/>
            <person name="Bruemmer F."/>
            <person name="Labrenz M."/>
            <person name="Spormann A.M."/>
            <person name="Op den Camp H."/>
            <person name="Overmann J."/>
            <person name="Amann R."/>
            <person name="Jetten M.S.M."/>
            <person name="Mascher T."/>
            <person name="Medema M.H."/>
            <person name="Devos D.P."/>
            <person name="Kaster A.-K."/>
            <person name="Ovreas L."/>
            <person name="Rohde M."/>
            <person name="Galperin M.Y."/>
            <person name="Jogler C."/>
        </authorList>
    </citation>
    <scope>NUCLEOTIDE SEQUENCE [LARGE SCALE GENOMIC DNA]</scope>
    <source>
        <strain evidence="2 3">Pan44</strain>
    </source>
</reference>
<dbReference type="AlphaFoldDB" id="A0A517SEV3"/>
<evidence type="ECO:0000256" key="1">
    <source>
        <dbReference type="SAM" id="MobiDB-lite"/>
    </source>
</evidence>
<name>A0A517SEV3_9PLAN</name>
<dbReference type="InParanoid" id="A0A517SEV3"/>
<dbReference type="InterPro" id="IPR036388">
    <property type="entry name" value="WH-like_DNA-bd_sf"/>
</dbReference>
<dbReference type="RefSeq" id="WP_145030503.1">
    <property type="nucleotide sequence ID" value="NZ_CP036271.1"/>
</dbReference>
<feature type="compositionally biased region" description="Basic residues" evidence="1">
    <location>
        <begin position="58"/>
        <end position="69"/>
    </location>
</feature>
<keyword evidence="3" id="KW-1185">Reference proteome</keyword>
<dbReference type="KEGG" id="ccos:Pan44_27000"/>
<accession>A0A517SEV3</accession>
<organism evidence="2 3">
    <name type="scientific">Caulifigura coniformis</name>
    <dbReference type="NCBI Taxonomy" id="2527983"/>
    <lineage>
        <taxon>Bacteria</taxon>
        <taxon>Pseudomonadati</taxon>
        <taxon>Planctomycetota</taxon>
        <taxon>Planctomycetia</taxon>
        <taxon>Planctomycetales</taxon>
        <taxon>Planctomycetaceae</taxon>
        <taxon>Caulifigura</taxon>
    </lineage>
</organism>
<dbReference type="EMBL" id="CP036271">
    <property type="protein sequence ID" value="QDT54665.1"/>
    <property type="molecule type" value="Genomic_DNA"/>
</dbReference>
<dbReference type="InterPro" id="IPR013324">
    <property type="entry name" value="RNA_pol_sigma_r3/r4-like"/>
</dbReference>
<protein>
    <submittedName>
        <fullName evidence="2">Uncharacterized protein</fullName>
    </submittedName>
</protein>